<evidence type="ECO:0000256" key="1">
    <source>
        <dbReference type="PROSITE-ProRule" id="PRU00023"/>
    </source>
</evidence>
<dbReference type="PANTHER" id="PTHR44167:SF24">
    <property type="entry name" value="SERINE_THREONINE-PROTEIN KINASE CHK2"/>
    <property type="match status" value="1"/>
</dbReference>
<reference evidence="3" key="1">
    <citation type="submission" date="2022-12" db="EMBL/GenBank/DDBJ databases">
        <authorList>
            <person name="Petersen C."/>
        </authorList>
    </citation>
    <scope>NUCLEOTIDE SEQUENCE</scope>
    <source>
        <strain evidence="3">IBT 16125</strain>
    </source>
</reference>
<dbReference type="GO" id="GO:0044773">
    <property type="term" value="P:mitotic DNA damage checkpoint signaling"/>
    <property type="evidence" value="ECO:0007669"/>
    <property type="project" value="TreeGrafter"/>
</dbReference>
<dbReference type="SUPFAM" id="SSF48403">
    <property type="entry name" value="Ankyrin repeat"/>
    <property type="match status" value="2"/>
</dbReference>
<protein>
    <submittedName>
        <fullName evidence="3">Serine/threonine protein kinase</fullName>
    </submittedName>
</protein>
<sequence length="1435" mass="161084">MDRNMIDSEAFEPLDLTSFEQGSLDSSYSFAGLTMSTRVSKDPEPSERTNQTVVGIGVEQFFEFCFDSGVRVYPENKFAKGRFLGSGATMAVYEGTWKETGSPVALKYFKNALWASENMKQSSTHEHRRLLEACMLELRVLSDTRARNHENILTLQAVSWTMQDGVIYPILITELACKKHPTLASLIKDLSPSLDVRYELIRDIVEGLLLIHDLGVVYGDIKPENILIFSSQSPTSRPIAKLSDFGFCQATNTSQLEAGGTPYWNAPECLYDAPADLKKFAFTTSRDVYTLGLLMAYILTGEKPFGALSKEGIMEMKLRNQVFRMISSKIKNIRRTPGPKTTSLAQDLLDIVPQTTVVSPENRPSLRAILGSLLPHTEERDSLREVDSKWRIKGSILTFRFSRLASNKGSWDLESQLDVSTPPELRQQLYEHALNVANHGGPVDRVKAMDRLGMFFLNAFGTPKSLQNAFTWFCRAANDGSVRGMEMVFRIEKATKHTPLSLAASITTDTRVKWVMACLLGSFTSSYNPRLCPECVDINDIDSRVTEVLKSADPTMLLDALQDDIETNIIALRTIHNKKSIVADKTLQHAQKLSQGSPHIQSILDAVCDDNEKALDRLLLQKRPLPLGFLDLLVTVSADRDRRSVLRSLILNHGANPDTIEKLSGRQTTSLEDAIMRDDYCMAVTLIDCGADTSHLLGQWIMDFVLQRGTPTMMRLVLGLFLSVDIKSENGSSWRTSSICHQFLDGISAALPVMYNQLAVMYDQTETPPDSNQLPALFHAIAFNFLDQLQVLLINGADPNIRLQGITPIHLAVRLLRPTAVLLLLEFGANPNSRNSREGYITPLHALSQDSMFAPPGILERTNQSADFLGRRWHKDEDDRTELMQRRSLIIHLLLKYDADPAACCIDGFTPLMMSMISPVPDSDSVFALLVQGGISLNDRTTRGETILHVAARMKDVSWLRRILSIAGPKLINCRDNTLSTPLFLAAQDGDAPEAVDVLLSNGSHVGIRGILNLSTLDIALLEGNKRSLNVLLDHVAKLPTAERRRLLTTRDTWGRTGIHICLASDDYELACTYLRRVLRLERYFSYRLLTSRDYSNATPIDYARKVGNEAALRTIIDHFIPSRLGPVRLSILSPWLNPEFAPDQDLMLSSLKVYQSLQKILNEPSHEEIASCYDAPEFSHPEMKLTVVEEEWENFLEECQREDGIKSKKVIQCMNYLGTATERHGRLKKAQDLYFRGWTIARALLGDQSVYTQDFACKFLRVAKDRGVEESVSADIAKWHKLHGRNTLKPSHFEFCHSAEDAEEIASNLKVDDILNKFSRQCDRRKCGKRAKFTCPVQHHLACILAEPIASSLALKFIPQSPVHSSIRSFSQQIWDRFRESCPHAPGVLPPLKKFFIIALDAEEQLATPVHAPLEQNTLLYWRESAHEVRVLLG</sequence>
<dbReference type="SUPFAM" id="SSF56112">
    <property type="entry name" value="Protein kinase-like (PK-like)"/>
    <property type="match status" value="1"/>
</dbReference>
<keyword evidence="4" id="KW-1185">Reference proteome</keyword>
<feature type="repeat" description="ANK" evidence="1">
    <location>
        <begin position="804"/>
        <end position="836"/>
    </location>
</feature>
<name>A0AAD6CBF7_9EURO</name>
<evidence type="ECO:0000313" key="3">
    <source>
        <dbReference type="EMBL" id="KAJ5460032.1"/>
    </source>
</evidence>
<keyword evidence="1" id="KW-0040">ANK repeat</keyword>
<gene>
    <name evidence="3" type="ORF">N7458_001584</name>
</gene>
<evidence type="ECO:0000259" key="2">
    <source>
        <dbReference type="PROSITE" id="PS50011"/>
    </source>
</evidence>
<keyword evidence="3" id="KW-0808">Transferase</keyword>
<dbReference type="Gene3D" id="1.25.40.20">
    <property type="entry name" value="Ankyrin repeat-containing domain"/>
    <property type="match status" value="2"/>
</dbReference>
<dbReference type="PROSITE" id="PS50011">
    <property type="entry name" value="PROTEIN_KINASE_DOM"/>
    <property type="match status" value="1"/>
</dbReference>
<dbReference type="Pfam" id="PF00069">
    <property type="entry name" value="Pkinase"/>
    <property type="match status" value="1"/>
</dbReference>
<dbReference type="InterPro" id="IPR036770">
    <property type="entry name" value="Ankyrin_rpt-contain_sf"/>
</dbReference>
<dbReference type="GO" id="GO:0005737">
    <property type="term" value="C:cytoplasm"/>
    <property type="evidence" value="ECO:0007669"/>
    <property type="project" value="TreeGrafter"/>
</dbReference>
<comment type="caution">
    <text evidence="3">The sequence shown here is derived from an EMBL/GenBank/DDBJ whole genome shotgun (WGS) entry which is preliminary data.</text>
</comment>
<dbReference type="InterPro" id="IPR000719">
    <property type="entry name" value="Prot_kinase_dom"/>
</dbReference>
<dbReference type="EMBL" id="JAPVEA010000002">
    <property type="protein sequence ID" value="KAJ5460032.1"/>
    <property type="molecule type" value="Genomic_DNA"/>
</dbReference>
<dbReference type="Gene3D" id="3.30.200.20">
    <property type="entry name" value="Phosphorylase Kinase, domain 1"/>
    <property type="match status" value="1"/>
</dbReference>
<dbReference type="GO" id="GO:0005634">
    <property type="term" value="C:nucleus"/>
    <property type="evidence" value="ECO:0007669"/>
    <property type="project" value="TreeGrafter"/>
</dbReference>
<dbReference type="PROSITE" id="PS50088">
    <property type="entry name" value="ANK_REPEAT"/>
    <property type="match status" value="2"/>
</dbReference>
<dbReference type="InterPro" id="IPR002110">
    <property type="entry name" value="Ankyrin_rpt"/>
</dbReference>
<dbReference type="GeneID" id="81595210"/>
<dbReference type="SMART" id="SM00248">
    <property type="entry name" value="ANK"/>
    <property type="match status" value="8"/>
</dbReference>
<accession>A0AAD6CBF7</accession>
<reference evidence="3" key="2">
    <citation type="journal article" date="2023" name="IMA Fungus">
        <title>Comparative genomic study of the Penicillium genus elucidates a diverse pangenome and 15 lateral gene transfer events.</title>
        <authorList>
            <person name="Petersen C."/>
            <person name="Sorensen T."/>
            <person name="Nielsen M.R."/>
            <person name="Sondergaard T.E."/>
            <person name="Sorensen J.L."/>
            <person name="Fitzpatrick D.A."/>
            <person name="Frisvad J.C."/>
            <person name="Nielsen K.L."/>
        </authorList>
    </citation>
    <scope>NUCLEOTIDE SEQUENCE</scope>
    <source>
        <strain evidence="3">IBT 16125</strain>
    </source>
</reference>
<dbReference type="InterPro" id="IPR008271">
    <property type="entry name" value="Ser/Thr_kinase_AS"/>
</dbReference>
<evidence type="ECO:0000313" key="4">
    <source>
        <dbReference type="Proteomes" id="UP001213681"/>
    </source>
</evidence>
<dbReference type="GO" id="GO:0004674">
    <property type="term" value="F:protein serine/threonine kinase activity"/>
    <property type="evidence" value="ECO:0007669"/>
    <property type="project" value="UniProtKB-KW"/>
</dbReference>
<feature type="domain" description="Protein kinase" evidence="2">
    <location>
        <begin position="78"/>
        <end position="379"/>
    </location>
</feature>
<feature type="repeat" description="ANK" evidence="1">
    <location>
        <begin position="978"/>
        <end position="1011"/>
    </location>
</feature>
<dbReference type="RefSeq" id="XP_056769074.1">
    <property type="nucleotide sequence ID" value="XM_056904967.1"/>
</dbReference>
<proteinExistence type="predicted"/>
<dbReference type="GO" id="GO:0005524">
    <property type="term" value="F:ATP binding"/>
    <property type="evidence" value="ECO:0007669"/>
    <property type="project" value="InterPro"/>
</dbReference>
<dbReference type="PANTHER" id="PTHR44167">
    <property type="entry name" value="OVARIAN-SPECIFIC SERINE/THREONINE-PROTEIN KINASE LOK-RELATED"/>
    <property type="match status" value="1"/>
</dbReference>
<keyword evidence="3" id="KW-0418">Kinase</keyword>
<dbReference type="Proteomes" id="UP001213681">
    <property type="component" value="Unassembled WGS sequence"/>
</dbReference>
<keyword evidence="3" id="KW-0723">Serine/threonine-protein kinase</keyword>
<dbReference type="InterPro" id="IPR011009">
    <property type="entry name" value="Kinase-like_dom_sf"/>
</dbReference>
<dbReference type="Gene3D" id="1.10.510.10">
    <property type="entry name" value="Transferase(Phosphotransferase) domain 1"/>
    <property type="match status" value="1"/>
</dbReference>
<organism evidence="3 4">
    <name type="scientific">Penicillium daleae</name>
    <dbReference type="NCBI Taxonomy" id="63821"/>
    <lineage>
        <taxon>Eukaryota</taxon>
        <taxon>Fungi</taxon>
        <taxon>Dikarya</taxon>
        <taxon>Ascomycota</taxon>
        <taxon>Pezizomycotina</taxon>
        <taxon>Eurotiomycetes</taxon>
        <taxon>Eurotiomycetidae</taxon>
        <taxon>Eurotiales</taxon>
        <taxon>Aspergillaceae</taxon>
        <taxon>Penicillium</taxon>
    </lineage>
</organism>
<dbReference type="PROSITE" id="PS50297">
    <property type="entry name" value="ANK_REP_REGION"/>
    <property type="match status" value="1"/>
</dbReference>
<dbReference type="Pfam" id="PF00023">
    <property type="entry name" value="Ank"/>
    <property type="match status" value="1"/>
</dbReference>
<dbReference type="PROSITE" id="PS00108">
    <property type="entry name" value="PROTEIN_KINASE_ST"/>
    <property type="match status" value="1"/>
</dbReference>
<dbReference type="SMART" id="SM00220">
    <property type="entry name" value="S_TKc"/>
    <property type="match status" value="1"/>
</dbReference>